<feature type="domain" description="Glycosyltransferase 2-like" evidence="1">
    <location>
        <begin position="4"/>
        <end position="110"/>
    </location>
</feature>
<dbReference type="Pfam" id="PF00535">
    <property type="entry name" value="Glycos_transf_2"/>
    <property type="match status" value="1"/>
</dbReference>
<sequence length="297" mass="35349">MLAIVIPYYKKTFFRQTLESLANQTNKRFHVYIGNDGSPENPIELVNEFREKINLTYKKFDENLGSKSLIKQWERCIDLTKNEEWITIMGDDDVYENNVVEKFYKNLEFLIKEKISVVRFATYIINEHNEVISKLFKHPVKEKATDFLIRKFKGGTRSTLSEYFFETAIVRKIKFKDFPLAWSSDTLAVVEFSNNKNIYTINDTAVHFRISALNITGGEDSVKKNEAWFKFYEYMLTIYGSKYPIELNNMLLDRLEKVQLNNKKTPLRWIKLFHLYWVFSQYSRFLLIVPKIKNSIR</sequence>
<evidence type="ECO:0000259" key="1">
    <source>
        <dbReference type="Pfam" id="PF00535"/>
    </source>
</evidence>
<evidence type="ECO:0000313" key="3">
    <source>
        <dbReference type="Proteomes" id="UP001245285"/>
    </source>
</evidence>
<gene>
    <name evidence="2" type="ORF">RM545_01295</name>
</gene>
<reference evidence="2 3" key="1">
    <citation type="submission" date="2023-09" db="EMBL/GenBank/DDBJ databases">
        <authorList>
            <person name="Rey-Velasco X."/>
        </authorList>
    </citation>
    <scope>NUCLEOTIDE SEQUENCE [LARGE SCALE GENOMIC DNA]</scope>
    <source>
        <strain evidence="2 3">F260</strain>
    </source>
</reference>
<name>A0ABU3CH41_9FLAO</name>
<dbReference type="SUPFAM" id="SSF53448">
    <property type="entry name" value="Nucleotide-diphospho-sugar transferases"/>
    <property type="match status" value="1"/>
</dbReference>
<dbReference type="InterPro" id="IPR029044">
    <property type="entry name" value="Nucleotide-diphossugar_trans"/>
</dbReference>
<accession>A0ABU3CH41</accession>
<keyword evidence="2" id="KW-0328">Glycosyltransferase</keyword>
<dbReference type="Proteomes" id="UP001245285">
    <property type="component" value="Unassembled WGS sequence"/>
</dbReference>
<comment type="caution">
    <text evidence="2">The sequence shown here is derived from an EMBL/GenBank/DDBJ whole genome shotgun (WGS) entry which is preliminary data.</text>
</comment>
<keyword evidence="3" id="KW-1185">Reference proteome</keyword>
<keyword evidence="2" id="KW-0808">Transferase</keyword>
<proteinExistence type="predicted"/>
<dbReference type="GO" id="GO:0016757">
    <property type="term" value="F:glycosyltransferase activity"/>
    <property type="evidence" value="ECO:0007669"/>
    <property type="project" value="UniProtKB-KW"/>
</dbReference>
<dbReference type="EC" id="2.4.-.-" evidence="2"/>
<protein>
    <submittedName>
        <fullName evidence="2">Glycosyltransferase</fullName>
        <ecNumber evidence="2">2.4.-.-</ecNumber>
    </submittedName>
</protein>
<dbReference type="Gene3D" id="3.90.550.10">
    <property type="entry name" value="Spore Coat Polysaccharide Biosynthesis Protein SpsA, Chain A"/>
    <property type="match status" value="1"/>
</dbReference>
<dbReference type="RefSeq" id="WP_311493460.1">
    <property type="nucleotide sequence ID" value="NZ_JAVRHO010000002.1"/>
</dbReference>
<evidence type="ECO:0000313" key="2">
    <source>
        <dbReference type="EMBL" id="MDT0645310.1"/>
    </source>
</evidence>
<dbReference type="CDD" id="cd00761">
    <property type="entry name" value="Glyco_tranf_GTA_type"/>
    <property type="match status" value="1"/>
</dbReference>
<dbReference type="EMBL" id="JAVRHO010000002">
    <property type="protein sequence ID" value="MDT0645310.1"/>
    <property type="molecule type" value="Genomic_DNA"/>
</dbReference>
<organism evidence="2 3">
    <name type="scientific">Autumnicola lenta</name>
    <dbReference type="NCBI Taxonomy" id="3075593"/>
    <lineage>
        <taxon>Bacteria</taxon>
        <taxon>Pseudomonadati</taxon>
        <taxon>Bacteroidota</taxon>
        <taxon>Flavobacteriia</taxon>
        <taxon>Flavobacteriales</taxon>
        <taxon>Flavobacteriaceae</taxon>
        <taxon>Autumnicola</taxon>
    </lineage>
</organism>
<dbReference type="InterPro" id="IPR001173">
    <property type="entry name" value="Glyco_trans_2-like"/>
</dbReference>